<feature type="transmembrane region" description="Helical" evidence="8">
    <location>
        <begin position="74"/>
        <end position="92"/>
    </location>
</feature>
<evidence type="ECO:0000256" key="2">
    <source>
        <dbReference type="ARBA" id="ARBA00022475"/>
    </source>
</evidence>
<keyword evidence="5" id="KW-0769">Symport</keyword>
<evidence type="ECO:0000256" key="1">
    <source>
        <dbReference type="ARBA" id="ARBA00022448"/>
    </source>
</evidence>
<comment type="caution">
    <text evidence="9">The sequence shown here is derived from an EMBL/GenBank/DDBJ whole genome shotgun (WGS) entry which is preliminary data.</text>
</comment>
<accession>T0Z1S4</accession>
<gene>
    <name evidence="9" type="ORF">B1B_15942</name>
</gene>
<evidence type="ECO:0000313" key="9">
    <source>
        <dbReference type="EMBL" id="EQD38162.1"/>
    </source>
</evidence>
<sequence>MTPNPLLGVFFHWIGGFAAASFYVPYRSVRGWSWEVFWLVGGVFSWILAPWLFASCATHNLLAVLEATPPRTLALCYFFGILWGFGGLTYGLTMRYLGIALGTAIALGLTAAFGTLIPPLVSGQLFGSLIHTTGGRVVLLGIAVALAGIAVVGKAGHDK</sequence>
<feature type="transmembrane region" description="Helical" evidence="8">
    <location>
        <begin position="133"/>
        <end position="153"/>
    </location>
</feature>
<reference evidence="9" key="1">
    <citation type="submission" date="2013-08" db="EMBL/GenBank/DDBJ databases">
        <authorList>
            <person name="Mendez C."/>
            <person name="Richter M."/>
            <person name="Ferrer M."/>
            <person name="Sanchez J."/>
        </authorList>
    </citation>
    <scope>NUCLEOTIDE SEQUENCE</scope>
</reference>
<dbReference type="GO" id="GO:0015153">
    <property type="term" value="F:rhamnose transmembrane transporter activity"/>
    <property type="evidence" value="ECO:0007669"/>
    <property type="project" value="InterPro"/>
</dbReference>
<evidence type="ECO:0000256" key="5">
    <source>
        <dbReference type="ARBA" id="ARBA00022847"/>
    </source>
</evidence>
<feature type="non-terminal residue" evidence="9">
    <location>
        <position position="159"/>
    </location>
</feature>
<protein>
    <submittedName>
        <fullName evidence="9">RhaT l-rhamnose-proton symport 2</fullName>
    </submittedName>
</protein>
<keyword evidence="7 8" id="KW-0472">Membrane</keyword>
<name>T0Z1S4_9ZZZZ</name>
<feature type="transmembrane region" description="Helical" evidence="8">
    <location>
        <begin position="36"/>
        <end position="54"/>
    </location>
</feature>
<evidence type="ECO:0000256" key="4">
    <source>
        <dbReference type="ARBA" id="ARBA00022692"/>
    </source>
</evidence>
<reference evidence="9" key="2">
    <citation type="journal article" date="2014" name="ISME J.">
        <title>Microbial stratification in low pH oxic and suboxic macroscopic growths along an acid mine drainage.</title>
        <authorList>
            <person name="Mendez-Garcia C."/>
            <person name="Mesa V."/>
            <person name="Sprenger R.R."/>
            <person name="Richter M."/>
            <person name="Diez M.S."/>
            <person name="Solano J."/>
            <person name="Bargiela R."/>
            <person name="Golyshina O.V."/>
            <person name="Manteca A."/>
            <person name="Ramos J.L."/>
            <person name="Gallego J.R."/>
            <person name="Llorente I."/>
            <person name="Martins Dos Santos V.A."/>
            <person name="Jensen O.N."/>
            <person name="Pelaez A.I."/>
            <person name="Sanchez J."/>
            <person name="Ferrer M."/>
        </authorList>
    </citation>
    <scope>NUCLEOTIDE SEQUENCE</scope>
</reference>
<dbReference type="InterPro" id="IPR004673">
    <property type="entry name" value="L-rhamnose-proton_sym_RhaT"/>
</dbReference>
<keyword evidence="3" id="KW-0997">Cell inner membrane</keyword>
<feature type="transmembrane region" description="Helical" evidence="8">
    <location>
        <begin position="99"/>
        <end position="121"/>
    </location>
</feature>
<dbReference type="Pfam" id="PF06379">
    <property type="entry name" value="RhaT"/>
    <property type="match status" value="1"/>
</dbReference>
<proteinExistence type="predicted"/>
<keyword evidence="2" id="KW-1003">Cell membrane</keyword>
<dbReference type="EMBL" id="AUZY01010603">
    <property type="protein sequence ID" value="EQD38162.1"/>
    <property type="molecule type" value="Genomic_DNA"/>
</dbReference>
<dbReference type="GO" id="GO:0015293">
    <property type="term" value="F:symporter activity"/>
    <property type="evidence" value="ECO:0007669"/>
    <property type="project" value="UniProtKB-KW"/>
</dbReference>
<evidence type="ECO:0000256" key="6">
    <source>
        <dbReference type="ARBA" id="ARBA00022989"/>
    </source>
</evidence>
<dbReference type="GO" id="GO:0016020">
    <property type="term" value="C:membrane"/>
    <property type="evidence" value="ECO:0007669"/>
    <property type="project" value="InterPro"/>
</dbReference>
<evidence type="ECO:0000256" key="8">
    <source>
        <dbReference type="SAM" id="Phobius"/>
    </source>
</evidence>
<keyword evidence="4 8" id="KW-0812">Transmembrane</keyword>
<feature type="transmembrane region" description="Helical" evidence="8">
    <location>
        <begin position="6"/>
        <end position="24"/>
    </location>
</feature>
<organism evidence="9">
    <name type="scientific">mine drainage metagenome</name>
    <dbReference type="NCBI Taxonomy" id="410659"/>
    <lineage>
        <taxon>unclassified sequences</taxon>
        <taxon>metagenomes</taxon>
        <taxon>ecological metagenomes</taxon>
    </lineage>
</organism>
<dbReference type="AlphaFoldDB" id="T0Z1S4"/>
<keyword evidence="1" id="KW-0813">Transport</keyword>
<evidence type="ECO:0000256" key="3">
    <source>
        <dbReference type="ARBA" id="ARBA00022519"/>
    </source>
</evidence>
<keyword evidence="6 8" id="KW-1133">Transmembrane helix</keyword>
<evidence type="ECO:0000256" key="7">
    <source>
        <dbReference type="ARBA" id="ARBA00023136"/>
    </source>
</evidence>